<name>A0ABS4QIQ8_9NOCA</name>
<keyword evidence="3" id="KW-1185">Reference proteome</keyword>
<sequence length="74" mass="8322">MNPAQRAELVGTALAVHAEETDPDGRLRLEVSFQDRRHAEWALWQLAGNAKALAPQWLRDALRERAAALATRYT</sequence>
<gene>
    <name evidence="2" type="ORF">BJ987_004498</name>
</gene>
<organism evidence="2 3">
    <name type="scientific">Nocardia goodfellowii</name>
    <dbReference type="NCBI Taxonomy" id="882446"/>
    <lineage>
        <taxon>Bacteria</taxon>
        <taxon>Bacillati</taxon>
        <taxon>Actinomycetota</taxon>
        <taxon>Actinomycetes</taxon>
        <taxon>Mycobacteriales</taxon>
        <taxon>Nocardiaceae</taxon>
        <taxon>Nocardia</taxon>
    </lineage>
</organism>
<dbReference type="Proteomes" id="UP001519325">
    <property type="component" value="Unassembled WGS sequence"/>
</dbReference>
<keyword evidence="2" id="KW-0238">DNA-binding</keyword>
<dbReference type="InterPro" id="IPR057727">
    <property type="entry name" value="WCX_dom"/>
</dbReference>
<dbReference type="Pfam" id="PF25583">
    <property type="entry name" value="WCX"/>
    <property type="match status" value="1"/>
</dbReference>
<dbReference type="GO" id="GO:0003677">
    <property type="term" value="F:DNA binding"/>
    <property type="evidence" value="ECO:0007669"/>
    <property type="project" value="UniProtKB-KW"/>
</dbReference>
<dbReference type="EMBL" id="JAGGMR010000001">
    <property type="protein sequence ID" value="MBP2191597.1"/>
    <property type="molecule type" value="Genomic_DNA"/>
</dbReference>
<accession>A0ABS4QIQ8</accession>
<proteinExistence type="predicted"/>
<feature type="domain" description="WCX" evidence="1">
    <location>
        <begin position="14"/>
        <end position="70"/>
    </location>
</feature>
<comment type="caution">
    <text evidence="2">The sequence shown here is derived from an EMBL/GenBank/DDBJ whole genome shotgun (WGS) entry which is preliminary data.</text>
</comment>
<evidence type="ECO:0000313" key="2">
    <source>
        <dbReference type="EMBL" id="MBP2191597.1"/>
    </source>
</evidence>
<protein>
    <submittedName>
        <fullName evidence="2">DNA-binding transcriptional regulator YafY</fullName>
    </submittedName>
</protein>
<reference evidence="2 3" key="1">
    <citation type="submission" date="2021-03" db="EMBL/GenBank/DDBJ databases">
        <title>Sequencing the genomes of 1000 actinobacteria strains.</title>
        <authorList>
            <person name="Klenk H.-P."/>
        </authorList>
    </citation>
    <scope>NUCLEOTIDE SEQUENCE [LARGE SCALE GENOMIC DNA]</scope>
    <source>
        <strain evidence="2 3">DSM 45516</strain>
    </source>
</reference>
<evidence type="ECO:0000259" key="1">
    <source>
        <dbReference type="Pfam" id="PF25583"/>
    </source>
</evidence>
<evidence type="ECO:0000313" key="3">
    <source>
        <dbReference type="Proteomes" id="UP001519325"/>
    </source>
</evidence>